<name>A0A6A5XV05_9PLEO</name>
<dbReference type="Proteomes" id="UP000799778">
    <property type="component" value="Unassembled WGS sequence"/>
</dbReference>
<dbReference type="Gene3D" id="1.10.630.10">
    <property type="entry name" value="Cytochrome P450"/>
    <property type="match status" value="1"/>
</dbReference>
<keyword evidence="6" id="KW-0812">Transmembrane</keyword>
<gene>
    <name evidence="7" type="ORF">BU24DRAFT_392140</name>
</gene>
<sequence>MAWTTFEAICIVIKYALIAIVLQFALVCGYRLTLHPLSKYPGPIIAATTDWYVGFFAALKRQHLVTYSNHQKYGTVIRQGPNKLVFNSHQALHDIYQSEKINKVRSYLCTQIKSDTYSIFNCLDKDLHRIKRRIISKALSEQKMRRFEPVLLTHVDRFLALLLRSHHKKQAVNMSERFKRLGLEIIGKFGFGYDLKLQTEEEHVFVVKGMEGGSYRNNVYIQAPSLRWLGIEFLLPALYKLRMKYFFLLKRLIKERLAEGKDAKEDLFSYVVDAKDPETGTKIRMSELWSEATFFFPAGGDTTATTLTAAFFYLSRNPECYSRLTSEIRSKWSSGTDIRSGTLLSSCTYLRAVLDETMRVSPPLCGTLWRELPVSEYGKDASIIIDGHVVPAGTWVGVNTYTIHHNEHYFPDPFSFKPERWLPENRDNGDEMRRMQGAFAPFGVGSRSCPGKVMAFMEASLVLAKSVWYFDFSRSQDPKLDKIGGGSIGSTVGRDRVDEFQLYDQFISSHDGPYLTFEPRDGAWKDLE</sequence>
<keyword evidence="3 4" id="KW-0408">Iron</keyword>
<comment type="cofactor">
    <cofactor evidence="1 4">
        <name>heme</name>
        <dbReference type="ChEBI" id="CHEBI:30413"/>
    </cofactor>
</comment>
<organism evidence="7 8">
    <name type="scientific">Aaosphaeria arxii CBS 175.79</name>
    <dbReference type="NCBI Taxonomy" id="1450172"/>
    <lineage>
        <taxon>Eukaryota</taxon>
        <taxon>Fungi</taxon>
        <taxon>Dikarya</taxon>
        <taxon>Ascomycota</taxon>
        <taxon>Pezizomycotina</taxon>
        <taxon>Dothideomycetes</taxon>
        <taxon>Pleosporomycetidae</taxon>
        <taxon>Pleosporales</taxon>
        <taxon>Pleosporales incertae sedis</taxon>
        <taxon>Aaosphaeria</taxon>
    </lineage>
</organism>
<evidence type="ECO:0000313" key="7">
    <source>
        <dbReference type="EMBL" id="KAF2016769.1"/>
    </source>
</evidence>
<evidence type="ECO:0000256" key="1">
    <source>
        <dbReference type="ARBA" id="ARBA00001971"/>
    </source>
</evidence>
<reference evidence="7" key="1">
    <citation type="journal article" date="2020" name="Stud. Mycol.">
        <title>101 Dothideomycetes genomes: a test case for predicting lifestyles and emergence of pathogens.</title>
        <authorList>
            <person name="Haridas S."/>
            <person name="Albert R."/>
            <person name="Binder M."/>
            <person name="Bloem J."/>
            <person name="Labutti K."/>
            <person name="Salamov A."/>
            <person name="Andreopoulos B."/>
            <person name="Baker S."/>
            <person name="Barry K."/>
            <person name="Bills G."/>
            <person name="Bluhm B."/>
            <person name="Cannon C."/>
            <person name="Castanera R."/>
            <person name="Culley D."/>
            <person name="Daum C."/>
            <person name="Ezra D."/>
            <person name="Gonzalez J."/>
            <person name="Henrissat B."/>
            <person name="Kuo A."/>
            <person name="Liang C."/>
            <person name="Lipzen A."/>
            <person name="Lutzoni F."/>
            <person name="Magnuson J."/>
            <person name="Mondo S."/>
            <person name="Nolan M."/>
            <person name="Ohm R."/>
            <person name="Pangilinan J."/>
            <person name="Park H.-J."/>
            <person name="Ramirez L."/>
            <person name="Alfaro M."/>
            <person name="Sun H."/>
            <person name="Tritt A."/>
            <person name="Yoshinaga Y."/>
            <person name="Zwiers L.-H."/>
            <person name="Turgeon B."/>
            <person name="Goodwin S."/>
            <person name="Spatafora J."/>
            <person name="Crous P."/>
            <person name="Grigoriev I."/>
        </authorList>
    </citation>
    <scope>NUCLEOTIDE SEQUENCE</scope>
    <source>
        <strain evidence="7">CBS 175.79</strain>
    </source>
</reference>
<feature type="transmembrane region" description="Helical" evidence="6">
    <location>
        <begin position="12"/>
        <end position="34"/>
    </location>
</feature>
<dbReference type="AlphaFoldDB" id="A0A6A5XV05"/>
<dbReference type="Pfam" id="PF00067">
    <property type="entry name" value="p450"/>
    <property type="match status" value="1"/>
</dbReference>
<keyword evidence="8" id="KW-1185">Reference proteome</keyword>
<evidence type="ECO:0000256" key="2">
    <source>
        <dbReference type="ARBA" id="ARBA00022723"/>
    </source>
</evidence>
<feature type="binding site" description="axial binding residue" evidence="4">
    <location>
        <position position="449"/>
    </location>
    <ligand>
        <name>heme</name>
        <dbReference type="ChEBI" id="CHEBI:30413"/>
    </ligand>
    <ligandPart>
        <name>Fe</name>
        <dbReference type="ChEBI" id="CHEBI:18248"/>
    </ligandPart>
</feature>
<dbReference type="InterPro" id="IPR050121">
    <property type="entry name" value="Cytochrome_P450_monoxygenase"/>
</dbReference>
<keyword evidence="4 5" id="KW-0349">Heme</keyword>
<keyword evidence="2 4" id="KW-0479">Metal-binding</keyword>
<dbReference type="GeneID" id="54282540"/>
<evidence type="ECO:0000256" key="4">
    <source>
        <dbReference type="PIRSR" id="PIRSR602401-1"/>
    </source>
</evidence>
<evidence type="ECO:0000256" key="3">
    <source>
        <dbReference type="ARBA" id="ARBA00023004"/>
    </source>
</evidence>
<dbReference type="SUPFAM" id="SSF48264">
    <property type="entry name" value="Cytochrome P450"/>
    <property type="match status" value="1"/>
</dbReference>
<dbReference type="PANTHER" id="PTHR24305">
    <property type="entry name" value="CYTOCHROME P450"/>
    <property type="match status" value="1"/>
</dbReference>
<keyword evidence="6" id="KW-1133">Transmembrane helix</keyword>
<dbReference type="InterPro" id="IPR001128">
    <property type="entry name" value="Cyt_P450"/>
</dbReference>
<dbReference type="InterPro" id="IPR036396">
    <property type="entry name" value="Cyt_P450_sf"/>
</dbReference>
<keyword evidence="6" id="KW-0472">Membrane</keyword>
<dbReference type="PRINTS" id="PR00463">
    <property type="entry name" value="EP450I"/>
</dbReference>
<protein>
    <submittedName>
        <fullName evidence="7">Cytochrome P450</fullName>
    </submittedName>
</protein>
<dbReference type="GO" id="GO:0005506">
    <property type="term" value="F:iron ion binding"/>
    <property type="evidence" value="ECO:0007669"/>
    <property type="project" value="InterPro"/>
</dbReference>
<dbReference type="InterPro" id="IPR002401">
    <property type="entry name" value="Cyt_P450_E_grp-I"/>
</dbReference>
<dbReference type="GO" id="GO:0016705">
    <property type="term" value="F:oxidoreductase activity, acting on paired donors, with incorporation or reduction of molecular oxygen"/>
    <property type="evidence" value="ECO:0007669"/>
    <property type="project" value="InterPro"/>
</dbReference>
<evidence type="ECO:0000256" key="6">
    <source>
        <dbReference type="SAM" id="Phobius"/>
    </source>
</evidence>
<accession>A0A6A5XV05</accession>
<proteinExistence type="inferred from homology"/>
<dbReference type="PANTHER" id="PTHR24305:SF226">
    <property type="entry name" value="CYTOCHROME P450 MONOOXYGENASE"/>
    <property type="match status" value="1"/>
</dbReference>
<dbReference type="RefSeq" id="XP_033385108.1">
    <property type="nucleotide sequence ID" value="XM_033525143.1"/>
</dbReference>
<dbReference type="PRINTS" id="PR00385">
    <property type="entry name" value="P450"/>
</dbReference>
<dbReference type="InterPro" id="IPR017972">
    <property type="entry name" value="Cyt_P450_CS"/>
</dbReference>
<dbReference type="GO" id="GO:0020037">
    <property type="term" value="F:heme binding"/>
    <property type="evidence" value="ECO:0007669"/>
    <property type="project" value="InterPro"/>
</dbReference>
<keyword evidence="5" id="KW-0560">Oxidoreductase</keyword>
<comment type="similarity">
    <text evidence="5">Belongs to the cytochrome P450 family.</text>
</comment>
<dbReference type="PROSITE" id="PS00086">
    <property type="entry name" value="CYTOCHROME_P450"/>
    <property type="match status" value="1"/>
</dbReference>
<evidence type="ECO:0000313" key="8">
    <source>
        <dbReference type="Proteomes" id="UP000799778"/>
    </source>
</evidence>
<evidence type="ECO:0000256" key="5">
    <source>
        <dbReference type="RuleBase" id="RU000461"/>
    </source>
</evidence>
<keyword evidence="5" id="KW-0503">Monooxygenase</keyword>
<dbReference type="EMBL" id="ML978069">
    <property type="protein sequence ID" value="KAF2016769.1"/>
    <property type="molecule type" value="Genomic_DNA"/>
</dbReference>
<dbReference type="OrthoDB" id="1470350at2759"/>
<dbReference type="GO" id="GO:0004497">
    <property type="term" value="F:monooxygenase activity"/>
    <property type="evidence" value="ECO:0007669"/>
    <property type="project" value="UniProtKB-KW"/>
</dbReference>